<dbReference type="OrthoDB" id="6293260at2"/>
<reference evidence="2 3" key="1">
    <citation type="submission" date="2015-03" db="EMBL/GenBank/DDBJ databases">
        <title>Draft genome sequence of Elstera litoralis.</title>
        <authorList>
            <person name="Rahalkar M.C."/>
            <person name="Dhakephalkar P.K."/>
            <person name="Pore S.D."/>
            <person name="Arora P."/>
            <person name="Kapse N.G."/>
            <person name="Pandit P.S."/>
        </authorList>
    </citation>
    <scope>NUCLEOTIDE SEQUENCE [LARGE SCALE GENOMIC DNA]</scope>
    <source>
        <strain evidence="2 3">Dia-1</strain>
    </source>
</reference>
<dbReference type="PROSITE" id="PS51186">
    <property type="entry name" value="GNAT"/>
    <property type="match status" value="1"/>
</dbReference>
<dbReference type="AlphaFoldDB" id="A0A0F3IWG5"/>
<dbReference type="PANTHER" id="PTHR43792">
    <property type="entry name" value="GNAT FAMILY, PUTATIVE (AFU_ORTHOLOGUE AFUA_3G00765)-RELATED-RELATED"/>
    <property type="match status" value="1"/>
</dbReference>
<evidence type="ECO:0000259" key="1">
    <source>
        <dbReference type="PROSITE" id="PS51186"/>
    </source>
</evidence>
<sequence>MHTIDDWEAMIELWTHPDVVRHIGGGAIGTRHDVWFRLLRHIGHWAALGFGYWALETRDTGTFIGSAGLGDYRREMEPPMQGIPEAGWTIHPDYQGKGFATEAMQAVIAWAEAEKLPPAFCIISPENAPSIRVAEKLGFRLGETAILRGETIHLLRR</sequence>
<dbReference type="PANTHER" id="PTHR43792:SF16">
    <property type="entry name" value="N-ACETYLTRANSFERASE DOMAIN-CONTAINING PROTEIN"/>
    <property type="match status" value="1"/>
</dbReference>
<protein>
    <recommendedName>
        <fullName evidence="1">N-acetyltransferase domain-containing protein</fullName>
    </recommendedName>
</protein>
<dbReference type="SUPFAM" id="SSF55729">
    <property type="entry name" value="Acyl-CoA N-acyltransferases (Nat)"/>
    <property type="match status" value="1"/>
</dbReference>
<dbReference type="Gene3D" id="3.40.630.30">
    <property type="match status" value="1"/>
</dbReference>
<dbReference type="InterPro" id="IPR000182">
    <property type="entry name" value="GNAT_dom"/>
</dbReference>
<keyword evidence="3" id="KW-1185">Reference proteome</keyword>
<evidence type="ECO:0000313" key="2">
    <source>
        <dbReference type="EMBL" id="KJV11065.1"/>
    </source>
</evidence>
<organism evidence="2 3">
    <name type="scientific">Elstera litoralis</name>
    <dbReference type="NCBI Taxonomy" id="552518"/>
    <lineage>
        <taxon>Bacteria</taxon>
        <taxon>Pseudomonadati</taxon>
        <taxon>Pseudomonadota</taxon>
        <taxon>Alphaproteobacteria</taxon>
        <taxon>Rhodospirillales</taxon>
        <taxon>Rhodospirillaceae</taxon>
        <taxon>Elstera</taxon>
    </lineage>
</organism>
<gene>
    <name evidence="2" type="ORF">VZ95_00865</name>
</gene>
<proteinExistence type="predicted"/>
<feature type="domain" description="N-acetyltransferase" evidence="1">
    <location>
        <begin position="1"/>
        <end position="157"/>
    </location>
</feature>
<dbReference type="Pfam" id="PF13302">
    <property type="entry name" value="Acetyltransf_3"/>
    <property type="match status" value="1"/>
</dbReference>
<name>A0A0F3IWG5_9PROT</name>
<comment type="caution">
    <text evidence="2">The sequence shown here is derived from an EMBL/GenBank/DDBJ whole genome shotgun (WGS) entry which is preliminary data.</text>
</comment>
<dbReference type="InterPro" id="IPR051531">
    <property type="entry name" value="N-acetyltransferase"/>
</dbReference>
<dbReference type="CDD" id="cd04301">
    <property type="entry name" value="NAT_SF"/>
    <property type="match status" value="1"/>
</dbReference>
<dbReference type="Proteomes" id="UP000033774">
    <property type="component" value="Unassembled WGS sequence"/>
</dbReference>
<dbReference type="InterPro" id="IPR016181">
    <property type="entry name" value="Acyl_CoA_acyltransferase"/>
</dbReference>
<dbReference type="GO" id="GO:0016747">
    <property type="term" value="F:acyltransferase activity, transferring groups other than amino-acyl groups"/>
    <property type="evidence" value="ECO:0007669"/>
    <property type="project" value="InterPro"/>
</dbReference>
<dbReference type="EMBL" id="LAJY01000013">
    <property type="protein sequence ID" value="KJV11065.1"/>
    <property type="molecule type" value="Genomic_DNA"/>
</dbReference>
<accession>A0A0F3IWG5</accession>
<evidence type="ECO:0000313" key="3">
    <source>
        <dbReference type="Proteomes" id="UP000033774"/>
    </source>
</evidence>